<feature type="domain" description="Exoribonuclease phosphorolytic" evidence="14">
    <location>
        <begin position="185"/>
        <end position="250"/>
    </location>
</feature>
<evidence type="ECO:0000256" key="5">
    <source>
        <dbReference type="ARBA" id="ARBA00022552"/>
    </source>
</evidence>
<dbReference type="PANTHER" id="PTHR11097">
    <property type="entry name" value="EXOSOME COMPLEX EXONUCLEASE RIBOSOMAL RNA PROCESSING PROTEIN"/>
    <property type="match status" value="1"/>
</dbReference>
<evidence type="ECO:0000256" key="6">
    <source>
        <dbReference type="ARBA" id="ARBA00022835"/>
    </source>
</evidence>
<dbReference type="GO" id="GO:0000177">
    <property type="term" value="C:cytoplasmic exosome (RNase complex)"/>
    <property type="evidence" value="ECO:0007669"/>
    <property type="project" value="TreeGrafter"/>
</dbReference>
<dbReference type="GO" id="GO:0071035">
    <property type="term" value="P:nuclear polyadenylation-dependent rRNA catabolic process"/>
    <property type="evidence" value="ECO:0007669"/>
    <property type="project" value="TreeGrafter"/>
</dbReference>
<protein>
    <recommendedName>
        <fullName evidence="12">Exosome component 7</fullName>
    </recommendedName>
    <alternativeName>
        <fullName evidence="10">Ribosomal RNA-processing protein 42</fullName>
    </alternativeName>
</protein>
<dbReference type="PANTHER" id="PTHR11097:SF8">
    <property type="entry name" value="EXOSOME COMPLEX COMPONENT RRP42"/>
    <property type="match status" value="1"/>
</dbReference>
<dbReference type="InterPro" id="IPR036345">
    <property type="entry name" value="ExoRNase_PH_dom2_sf"/>
</dbReference>
<evidence type="ECO:0000313" key="15">
    <source>
        <dbReference type="Ensembl" id="ENSSBOP00000032984.1"/>
    </source>
</evidence>
<dbReference type="SUPFAM" id="SSF55666">
    <property type="entry name" value="Ribonuclease PH domain 2-like"/>
    <property type="match status" value="1"/>
</dbReference>
<gene>
    <name evidence="15" type="primary">EXOSC7</name>
</gene>
<dbReference type="Pfam" id="PF03725">
    <property type="entry name" value="RNase_PH_C"/>
    <property type="match status" value="1"/>
</dbReference>
<evidence type="ECO:0000259" key="13">
    <source>
        <dbReference type="Pfam" id="PF01138"/>
    </source>
</evidence>
<feature type="domain" description="Exoribonuclease phosphorolytic" evidence="13">
    <location>
        <begin position="32"/>
        <end position="148"/>
    </location>
</feature>
<keyword evidence="16" id="KW-1185">Reference proteome</keyword>
<evidence type="ECO:0000256" key="9">
    <source>
        <dbReference type="ARBA" id="ARBA00023242"/>
    </source>
</evidence>
<reference evidence="15" key="2">
    <citation type="submission" date="2025-09" db="UniProtKB">
        <authorList>
            <consortium name="Ensembl"/>
        </authorList>
    </citation>
    <scope>IDENTIFICATION</scope>
</reference>
<dbReference type="GO" id="GO:0000176">
    <property type="term" value="C:nuclear exosome (RNase complex)"/>
    <property type="evidence" value="ECO:0007669"/>
    <property type="project" value="TreeGrafter"/>
</dbReference>
<evidence type="ECO:0000256" key="12">
    <source>
        <dbReference type="ARBA" id="ARBA00083632"/>
    </source>
</evidence>
<dbReference type="GO" id="GO:0071038">
    <property type="term" value="P:TRAMP-dependent tRNA surveillance pathway"/>
    <property type="evidence" value="ECO:0007669"/>
    <property type="project" value="TreeGrafter"/>
</dbReference>
<evidence type="ECO:0000256" key="7">
    <source>
        <dbReference type="ARBA" id="ARBA00022884"/>
    </source>
</evidence>
<dbReference type="InterPro" id="IPR015847">
    <property type="entry name" value="ExoRNase_PH_dom2"/>
</dbReference>
<dbReference type="GO" id="GO:0034476">
    <property type="term" value="P:U5 snRNA 3'-end processing"/>
    <property type="evidence" value="ECO:0007669"/>
    <property type="project" value="TreeGrafter"/>
</dbReference>
<evidence type="ECO:0000256" key="1">
    <source>
        <dbReference type="ARBA" id="ARBA00004496"/>
    </source>
</evidence>
<reference evidence="15" key="1">
    <citation type="submission" date="2025-08" db="UniProtKB">
        <authorList>
            <consortium name="Ensembl"/>
        </authorList>
    </citation>
    <scope>IDENTIFICATION</scope>
</reference>
<evidence type="ECO:0000256" key="2">
    <source>
        <dbReference type="ARBA" id="ARBA00004604"/>
    </source>
</evidence>
<dbReference type="FunFam" id="3.30.230.70:FF:000009">
    <property type="entry name" value="Exosome complex component RRP42"/>
    <property type="match status" value="1"/>
</dbReference>
<keyword evidence="7" id="KW-0694">RNA-binding</keyword>
<dbReference type="SUPFAM" id="SSF54211">
    <property type="entry name" value="Ribosomal protein S5 domain 2-like"/>
    <property type="match status" value="1"/>
</dbReference>
<dbReference type="GO" id="GO:0071028">
    <property type="term" value="P:nuclear mRNA surveillance"/>
    <property type="evidence" value="ECO:0007669"/>
    <property type="project" value="TreeGrafter"/>
</dbReference>
<comment type="subcellular location">
    <subcellularLocation>
        <location evidence="1">Cytoplasm</location>
    </subcellularLocation>
    <subcellularLocation>
        <location evidence="2">Nucleus</location>
        <location evidence="2">Nucleolus</location>
    </subcellularLocation>
</comment>
<keyword evidence="4" id="KW-0963">Cytoplasm</keyword>
<keyword evidence="8" id="KW-0007">Acetylation</keyword>
<evidence type="ECO:0000256" key="4">
    <source>
        <dbReference type="ARBA" id="ARBA00022490"/>
    </source>
</evidence>
<dbReference type="InterPro" id="IPR050590">
    <property type="entry name" value="Exosome_comp_Rrp42_subfam"/>
</dbReference>
<dbReference type="Proteomes" id="UP000233220">
    <property type="component" value="Unplaced"/>
</dbReference>
<evidence type="ECO:0000259" key="14">
    <source>
        <dbReference type="Pfam" id="PF03725"/>
    </source>
</evidence>
<accession>A0A2K6UM49</accession>
<comment type="similarity">
    <text evidence="3">Belongs to the RNase PH family.</text>
</comment>
<dbReference type="InterPro" id="IPR027408">
    <property type="entry name" value="PNPase/RNase_PH_dom_sf"/>
</dbReference>
<dbReference type="GO" id="GO:0005730">
    <property type="term" value="C:nucleolus"/>
    <property type="evidence" value="ECO:0007669"/>
    <property type="project" value="UniProtKB-SubCell"/>
</dbReference>
<dbReference type="GO" id="GO:0016075">
    <property type="term" value="P:rRNA catabolic process"/>
    <property type="evidence" value="ECO:0007669"/>
    <property type="project" value="TreeGrafter"/>
</dbReference>
<proteinExistence type="inferred from homology"/>
<keyword evidence="5" id="KW-0698">rRNA processing</keyword>
<name>A0A2K6UM49_SAIBB</name>
<dbReference type="GO" id="GO:0035925">
    <property type="term" value="F:mRNA 3'-UTR AU-rich region binding"/>
    <property type="evidence" value="ECO:0007669"/>
    <property type="project" value="TreeGrafter"/>
</dbReference>
<evidence type="ECO:0000256" key="10">
    <source>
        <dbReference type="ARBA" id="ARBA00042523"/>
    </source>
</evidence>
<dbReference type="Pfam" id="PF01138">
    <property type="entry name" value="RNase_PH"/>
    <property type="match status" value="1"/>
</dbReference>
<evidence type="ECO:0000256" key="3">
    <source>
        <dbReference type="ARBA" id="ARBA00006678"/>
    </source>
</evidence>
<dbReference type="GO" id="GO:0034473">
    <property type="term" value="P:U1 snRNA 3'-end processing"/>
    <property type="evidence" value="ECO:0007669"/>
    <property type="project" value="TreeGrafter"/>
</dbReference>
<sequence length="280" mass="30706">MASVALSEAEKVYIMHGVQEDLRVDGRGCEDYRCVEVETDVVSNTSGSARVKLGHTDILVGVKAEMGTPKLEKPNEGYLEFFVDCSANATPDFEGRGGDDLGTEIANTLYRIFNNKSSVDLKTLCISPREHCWVLYVDVLVINGNFNCASVSRIPRVRVLEDEEGSKDIELSDDPYDCIRLSVENVPCIVTLCKIGYRHVVDATLQEEACSLASLLVSVTSKGVVTCLRKVGKGSLDPESIFEMMETSKRVGKVLHASLQSVLHKEESLGPKRQKVGFLG</sequence>
<evidence type="ECO:0000256" key="8">
    <source>
        <dbReference type="ARBA" id="ARBA00022990"/>
    </source>
</evidence>
<organism evidence="15 16">
    <name type="scientific">Saimiri boliviensis boliviensis</name>
    <name type="common">Bolivian squirrel monkey</name>
    <dbReference type="NCBI Taxonomy" id="39432"/>
    <lineage>
        <taxon>Eukaryota</taxon>
        <taxon>Metazoa</taxon>
        <taxon>Chordata</taxon>
        <taxon>Craniata</taxon>
        <taxon>Vertebrata</taxon>
        <taxon>Euteleostomi</taxon>
        <taxon>Mammalia</taxon>
        <taxon>Eutheria</taxon>
        <taxon>Euarchontoglires</taxon>
        <taxon>Primates</taxon>
        <taxon>Haplorrhini</taxon>
        <taxon>Platyrrhini</taxon>
        <taxon>Cebidae</taxon>
        <taxon>Saimiriinae</taxon>
        <taxon>Saimiri</taxon>
    </lineage>
</organism>
<keyword evidence="6" id="KW-0271">Exosome</keyword>
<dbReference type="InterPro" id="IPR001247">
    <property type="entry name" value="ExoRNase_PH_dom1"/>
</dbReference>
<dbReference type="GO" id="GO:0000467">
    <property type="term" value="P:exonucleolytic trimming to generate mature 3'-end of 5.8S rRNA from tricistronic rRNA transcript (SSU-rRNA, 5.8S rRNA, LSU-rRNA)"/>
    <property type="evidence" value="ECO:0007669"/>
    <property type="project" value="TreeGrafter"/>
</dbReference>
<dbReference type="InterPro" id="IPR020568">
    <property type="entry name" value="Ribosomal_Su5_D2-typ_SF"/>
</dbReference>
<dbReference type="Gene3D" id="3.30.230.70">
    <property type="entry name" value="GHMP Kinase, N-terminal domain"/>
    <property type="match status" value="1"/>
</dbReference>
<keyword evidence="9" id="KW-0539">Nucleus</keyword>
<dbReference type="GO" id="GO:0034475">
    <property type="term" value="P:U4 snRNA 3'-end processing"/>
    <property type="evidence" value="ECO:0007669"/>
    <property type="project" value="TreeGrafter"/>
</dbReference>
<comment type="subunit">
    <text evidence="11">Component of the RNA exosome core complex (Exo-9), composed of EXOSC1, EXOSC2, EXOSC3, EXOSC4, EXOSC5, EXOSC6, EXOSC7, EXOSC8 and EXOSC9; within the complex interacts with EXOSC2 and EXOSC4. The catalytically inactive RNA exosome core complex (Exo-9) associates with the catalytic subunit EXOSC10/RRP6. Exo-9 may associate with DIS3 to form the nucleolar exosome complex, or DIS3L to form the cytoplasmic exosome complex. Exo-9 is formed by a hexameric base ring consisting of the heterodimers EXOSC4-EXOSC9, EXOSC5-EXOSC8 and EXOSC6-EXOSC7, and a cap ring consisting of EXOSC1, EXOSC2 and EXOSC3. The RNA exosome complex associates with cofactors C1D/RRP47, MPHOSPH6/MPP6 and MTREX/MTR4. Interacts with ZC3HAV1. Interacts with DIS3; the interaction is direct.</text>
</comment>
<evidence type="ECO:0000313" key="16">
    <source>
        <dbReference type="Proteomes" id="UP000233220"/>
    </source>
</evidence>
<dbReference type="GeneTree" id="ENSGT00950000183130"/>
<dbReference type="CDD" id="cd11367">
    <property type="entry name" value="RNase_PH_RRP42"/>
    <property type="match status" value="1"/>
</dbReference>
<evidence type="ECO:0000256" key="11">
    <source>
        <dbReference type="ARBA" id="ARBA00064326"/>
    </source>
</evidence>
<dbReference type="AlphaFoldDB" id="A0A2K6UM49"/>
<dbReference type="Ensembl" id="ENSSBOT00000049892.1">
    <property type="protein sequence ID" value="ENSSBOP00000032984.1"/>
    <property type="gene ID" value="ENSSBOG00000032667.1"/>
</dbReference>